<gene>
    <name evidence="2" type="ORF">H7U22_12050</name>
</gene>
<dbReference type="EMBL" id="JACRYL010000009">
    <property type="protein sequence ID" value="MBC6111156.1"/>
    <property type="molecule type" value="Genomic_DNA"/>
</dbReference>
<organism evidence="2 3">
    <name type="scientific">Pedobacter fastidiosus</name>
    <dbReference type="NCBI Taxonomy" id="2765361"/>
    <lineage>
        <taxon>Bacteria</taxon>
        <taxon>Pseudomonadati</taxon>
        <taxon>Bacteroidota</taxon>
        <taxon>Sphingobacteriia</taxon>
        <taxon>Sphingobacteriales</taxon>
        <taxon>Sphingobacteriaceae</taxon>
        <taxon>Pedobacter</taxon>
    </lineage>
</organism>
<comment type="caution">
    <text evidence="2">The sequence shown here is derived from an EMBL/GenBank/DDBJ whole genome shotgun (WGS) entry which is preliminary data.</text>
</comment>
<keyword evidence="3" id="KW-1185">Reference proteome</keyword>
<proteinExistence type="predicted"/>
<feature type="region of interest" description="Disordered" evidence="1">
    <location>
        <begin position="26"/>
        <end position="126"/>
    </location>
</feature>
<reference evidence="2 3" key="1">
    <citation type="submission" date="2020-08" db="EMBL/GenBank/DDBJ databases">
        <authorList>
            <person name="Sun Q."/>
            <person name="Inoue M."/>
        </authorList>
    </citation>
    <scope>NUCLEOTIDE SEQUENCE [LARGE SCALE GENOMIC DNA]</scope>
    <source>
        <strain evidence="2 3">CCM 8938</strain>
    </source>
</reference>
<evidence type="ECO:0000256" key="1">
    <source>
        <dbReference type="SAM" id="MobiDB-lite"/>
    </source>
</evidence>
<dbReference type="InterPro" id="IPR045398">
    <property type="entry name" value="DUF6515"/>
</dbReference>
<feature type="compositionally biased region" description="Low complexity" evidence="1">
    <location>
        <begin position="84"/>
        <end position="119"/>
    </location>
</feature>
<evidence type="ECO:0000313" key="3">
    <source>
        <dbReference type="Proteomes" id="UP000652755"/>
    </source>
</evidence>
<dbReference type="Proteomes" id="UP000652755">
    <property type="component" value="Unassembled WGS sequence"/>
</dbReference>
<feature type="compositionally biased region" description="Gly residues" evidence="1">
    <location>
        <begin position="35"/>
        <end position="52"/>
    </location>
</feature>
<name>A0ABR7KSX7_9SPHI</name>
<feature type="compositionally biased region" description="Low complexity" evidence="1">
    <location>
        <begin position="53"/>
        <end position="70"/>
    </location>
</feature>
<sequence>MNRLLNKTLVVFAVAALVATINLESASAQRPSRGGSSGGSSSGGGRSGGSISGGRSSSVSPSRDGGSVSRQPSMQAPSRGGIQGPSRGSYRPSPGISRPGGRPDRPSYGYNRPGYRPGYRPGGGYNRPGYGYRSSYGYYGYHNYYRPFIGFRLNVLPYGYYPFYFGPDQYYYSGGLFYRQYESNYQVVVPPVGAEVPTLPSDANLVTIDGVDYYEYKGVYYTQSENADGKTVYVVAGKDGVLNTTDGPVDTHQIGDIITQLPEGCREVTIKNEKYFVSPDDVYYEEVTGGTSVSYRVIGKLF</sequence>
<evidence type="ECO:0000313" key="2">
    <source>
        <dbReference type="EMBL" id="MBC6111156.1"/>
    </source>
</evidence>
<dbReference type="Pfam" id="PF20125">
    <property type="entry name" value="DUF6515"/>
    <property type="match status" value="1"/>
</dbReference>
<accession>A0ABR7KSX7</accession>
<protein>
    <submittedName>
        <fullName evidence="2">Uncharacterized protein</fullName>
    </submittedName>
</protein>
<dbReference type="RefSeq" id="WP_187071613.1">
    <property type="nucleotide sequence ID" value="NZ_JACRYL010000009.1"/>
</dbReference>